<dbReference type="InterPro" id="IPR010632">
    <property type="entry name" value="DUF1221"/>
</dbReference>
<dbReference type="InterPro" id="IPR011009">
    <property type="entry name" value="Kinase-like_dom_sf"/>
</dbReference>
<dbReference type="Gene3D" id="1.10.510.10">
    <property type="entry name" value="Transferase(Phosphotransferase) domain 1"/>
    <property type="match status" value="1"/>
</dbReference>
<dbReference type="SUPFAM" id="SSF56112">
    <property type="entry name" value="Protein kinase-like (PK-like)"/>
    <property type="match status" value="1"/>
</dbReference>
<dbReference type="GO" id="GO:0004672">
    <property type="term" value="F:protein kinase activity"/>
    <property type="evidence" value="ECO:0007669"/>
    <property type="project" value="InterPro"/>
</dbReference>
<feature type="region of interest" description="Disordered" evidence="1">
    <location>
        <begin position="501"/>
        <end position="534"/>
    </location>
</feature>
<accession>A0AAW2MF10</accession>
<dbReference type="Pfam" id="PF06760">
    <property type="entry name" value="DUF1221"/>
    <property type="match status" value="1"/>
</dbReference>
<dbReference type="PANTHER" id="PTHR23257">
    <property type="entry name" value="SERINE-THREONINE PROTEIN KINASE"/>
    <property type="match status" value="1"/>
</dbReference>
<dbReference type="GO" id="GO:0007165">
    <property type="term" value="P:signal transduction"/>
    <property type="evidence" value="ECO:0007669"/>
    <property type="project" value="TreeGrafter"/>
</dbReference>
<dbReference type="PROSITE" id="PS50011">
    <property type="entry name" value="PROTEIN_KINASE_DOM"/>
    <property type="match status" value="1"/>
</dbReference>
<dbReference type="GO" id="GO:0005524">
    <property type="term" value="F:ATP binding"/>
    <property type="evidence" value="ECO:0007669"/>
    <property type="project" value="InterPro"/>
</dbReference>
<proteinExistence type="predicted"/>
<reference evidence="3" key="1">
    <citation type="submission" date="2020-06" db="EMBL/GenBank/DDBJ databases">
        <authorList>
            <person name="Li T."/>
            <person name="Hu X."/>
            <person name="Zhang T."/>
            <person name="Song X."/>
            <person name="Zhang H."/>
            <person name="Dai N."/>
            <person name="Sheng W."/>
            <person name="Hou X."/>
            <person name="Wei L."/>
        </authorList>
    </citation>
    <scope>NUCLEOTIDE SEQUENCE</scope>
    <source>
        <strain evidence="3">G02</strain>
        <tissue evidence="3">Leaf</tissue>
    </source>
</reference>
<dbReference type="PANTHER" id="PTHR23257:SF943">
    <property type="entry name" value="SERINE_THREONINE-PROTEIN KINASE GIN4-LIKE"/>
    <property type="match status" value="1"/>
</dbReference>
<dbReference type="Pfam" id="PF07714">
    <property type="entry name" value="PK_Tyr_Ser-Thr"/>
    <property type="match status" value="1"/>
</dbReference>
<sequence>MKELHKVFKEAELYIKHCIDVKNWWGRAISLHTNKDCVELHIHNLLCCFPVVIEAIETAAEISGVDQEDMQKRRVALTQKWLLLEKLEEKKKTAKHEQRLGELLIRKLSNGGTKGKLLPSNALVGAQDYFVRRRLGSDRKEGFLVMELMSKNLGACIKEHSGQRNRIPFSIPVAVDIMLQIARGMEYLHSRKIYHGDLNPSNVLLKAKHASIGGFQAKITGFGMTSVMSSTARSPKPTGVDLDIWLAPEVLAEIGQPDSKCSTKYTDKADVYSFGMLCFTLLTGKVPFEDGHLQGEKMARNIRAGERPLFSYPSPKYLSNLTKKCWQTNPNQRPTFSSICRILRYIKKNLVINPDHGDPDSPPPLVDYYDLETGYLKKLPGEGSEDLAPVSQIPFQMFTYKVVEREKISGKKWDSATEGSVHRAQSVFDDEQMATMDDLFLAPSDRRSVCSEIIDSKNPTLAADMRSVISETPHRKLFLFDQRSLGSESPGKRFSIAADQRPVGAGTPERRSVSTMDQRPPIIQPPEKRYDQNLTGENPVEVQDKIIIASKVAESQLPSPRPRENGRISSQATAGCQNLAENLEKGLEQTTESIPKSKHQTRGYRGLQQPVEENKAHLVSSLLASKSLRTCGSSEKPKDDSPRSPSSTLRKIKTIFSSSPARAFRTPENDSPRSSPTIMKKMMPSFSPASSPSRPLKTCGSSEYQKVIHHVLHQPE</sequence>
<dbReference type="AlphaFoldDB" id="A0AAW2MF10"/>
<dbReference type="EMBL" id="JACGWJ010000022">
    <property type="protein sequence ID" value="KAL0329985.1"/>
    <property type="molecule type" value="Genomic_DNA"/>
</dbReference>
<feature type="compositionally biased region" description="Low complexity" evidence="1">
    <location>
        <begin position="684"/>
        <end position="695"/>
    </location>
</feature>
<protein>
    <submittedName>
        <fullName evidence="3">Light-sensor Protein kinase</fullName>
    </submittedName>
</protein>
<organism evidence="3">
    <name type="scientific">Sesamum radiatum</name>
    <name type="common">Black benniseed</name>
    <dbReference type="NCBI Taxonomy" id="300843"/>
    <lineage>
        <taxon>Eukaryota</taxon>
        <taxon>Viridiplantae</taxon>
        <taxon>Streptophyta</taxon>
        <taxon>Embryophyta</taxon>
        <taxon>Tracheophyta</taxon>
        <taxon>Spermatophyta</taxon>
        <taxon>Magnoliopsida</taxon>
        <taxon>eudicotyledons</taxon>
        <taxon>Gunneridae</taxon>
        <taxon>Pentapetalae</taxon>
        <taxon>asterids</taxon>
        <taxon>lamiids</taxon>
        <taxon>Lamiales</taxon>
        <taxon>Pedaliaceae</taxon>
        <taxon>Sesamum</taxon>
    </lineage>
</organism>
<keyword evidence="3" id="KW-0808">Transferase</keyword>
<comment type="caution">
    <text evidence="3">The sequence shown here is derived from an EMBL/GenBank/DDBJ whole genome shotgun (WGS) entry which is preliminary data.</text>
</comment>
<dbReference type="InterPro" id="IPR050167">
    <property type="entry name" value="Ser_Thr_protein_kinase"/>
</dbReference>
<feature type="region of interest" description="Disordered" evidence="1">
    <location>
        <begin position="628"/>
        <end position="700"/>
    </location>
</feature>
<feature type="domain" description="Protein kinase" evidence="2">
    <location>
        <begin position="1"/>
        <end position="346"/>
    </location>
</feature>
<dbReference type="InterPro" id="IPR000719">
    <property type="entry name" value="Prot_kinase_dom"/>
</dbReference>
<evidence type="ECO:0000313" key="3">
    <source>
        <dbReference type="EMBL" id="KAL0329985.1"/>
    </source>
</evidence>
<gene>
    <name evidence="3" type="ORF">Sradi_4985200</name>
</gene>
<evidence type="ECO:0000256" key="1">
    <source>
        <dbReference type="SAM" id="MobiDB-lite"/>
    </source>
</evidence>
<name>A0AAW2MF10_SESRA</name>
<evidence type="ECO:0000259" key="2">
    <source>
        <dbReference type="PROSITE" id="PS50011"/>
    </source>
</evidence>
<reference evidence="3" key="2">
    <citation type="journal article" date="2024" name="Plant">
        <title>Genomic evolution and insights into agronomic trait innovations of Sesamum species.</title>
        <authorList>
            <person name="Miao H."/>
            <person name="Wang L."/>
            <person name="Qu L."/>
            <person name="Liu H."/>
            <person name="Sun Y."/>
            <person name="Le M."/>
            <person name="Wang Q."/>
            <person name="Wei S."/>
            <person name="Zheng Y."/>
            <person name="Lin W."/>
            <person name="Duan Y."/>
            <person name="Cao H."/>
            <person name="Xiong S."/>
            <person name="Wang X."/>
            <person name="Wei L."/>
            <person name="Li C."/>
            <person name="Ma Q."/>
            <person name="Ju M."/>
            <person name="Zhao R."/>
            <person name="Li G."/>
            <person name="Mu C."/>
            <person name="Tian Q."/>
            <person name="Mei H."/>
            <person name="Zhang T."/>
            <person name="Gao T."/>
            <person name="Zhang H."/>
        </authorList>
    </citation>
    <scope>NUCLEOTIDE SEQUENCE</scope>
    <source>
        <strain evidence="3">G02</strain>
    </source>
</reference>
<keyword evidence="3" id="KW-0418">Kinase</keyword>
<feature type="region of interest" description="Disordered" evidence="1">
    <location>
        <begin position="587"/>
        <end position="611"/>
    </location>
</feature>
<dbReference type="GO" id="GO:0005737">
    <property type="term" value="C:cytoplasm"/>
    <property type="evidence" value="ECO:0007669"/>
    <property type="project" value="TreeGrafter"/>
</dbReference>
<dbReference type="InterPro" id="IPR001245">
    <property type="entry name" value="Ser-Thr/Tyr_kinase_cat_dom"/>
</dbReference>